<organism evidence="2 3">
    <name type="scientific">Rhizobium etli bv. mimosae str. IE4771</name>
    <dbReference type="NCBI Taxonomy" id="1432050"/>
    <lineage>
        <taxon>Bacteria</taxon>
        <taxon>Pseudomonadati</taxon>
        <taxon>Pseudomonadota</taxon>
        <taxon>Alphaproteobacteria</taxon>
        <taxon>Hyphomicrobiales</taxon>
        <taxon>Rhizobiaceae</taxon>
        <taxon>Rhizobium/Agrobacterium group</taxon>
        <taxon>Rhizobium</taxon>
    </lineage>
</organism>
<dbReference type="KEGG" id="rei:IE4771_PA00043"/>
<reference evidence="2 3" key="1">
    <citation type="submission" date="2013-12" db="EMBL/GenBank/DDBJ databases">
        <title>Complete genome sequence of Rhizobium etli bv. mimosae IE4771.</title>
        <authorList>
            <person name="Bustos P."/>
            <person name="Santamaria R.I."/>
            <person name="Lozano L."/>
            <person name="Ormeno-Orrillo E."/>
            <person name="Rogel M.A."/>
            <person name="Romero D."/>
            <person name="Cevallos M.A."/>
            <person name="Martinez-Romero E."/>
            <person name="Gonzalez V."/>
        </authorList>
    </citation>
    <scope>NUCLEOTIDE SEQUENCE [LARGE SCALE GENOMIC DNA]</scope>
    <source>
        <strain evidence="2 3">IE4771</strain>
        <plasmid evidence="3">Plasmid pRetIE4771a</plasmid>
    </source>
</reference>
<proteinExistence type="predicted"/>
<dbReference type="OrthoDB" id="8277693at2"/>
<accession>A0A060I730</accession>
<dbReference type="Proteomes" id="UP000027180">
    <property type="component" value="Plasmid pRetIE4771a"/>
</dbReference>
<dbReference type="AlphaFoldDB" id="A0A060I730"/>
<protein>
    <submittedName>
        <fullName evidence="2">Uncharacterized protein</fullName>
    </submittedName>
</protein>
<evidence type="ECO:0000313" key="3">
    <source>
        <dbReference type="Proteomes" id="UP000027180"/>
    </source>
</evidence>
<evidence type="ECO:0000313" key="2">
    <source>
        <dbReference type="EMBL" id="AIC29549.1"/>
    </source>
</evidence>
<dbReference type="EMBL" id="CP006987">
    <property type="protein sequence ID" value="AIC29549.1"/>
    <property type="molecule type" value="Genomic_DNA"/>
</dbReference>
<dbReference type="HOGENOM" id="CLU_125987_0_0_5"/>
<feature type="region of interest" description="Disordered" evidence="1">
    <location>
        <begin position="1"/>
        <end position="93"/>
    </location>
</feature>
<evidence type="ECO:0000256" key="1">
    <source>
        <dbReference type="SAM" id="MobiDB-lite"/>
    </source>
</evidence>
<dbReference type="RefSeq" id="WP_080711022.1">
    <property type="nucleotide sequence ID" value="NZ_CP006987.1"/>
</dbReference>
<feature type="compositionally biased region" description="Basic and acidic residues" evidence="1">
    <location>
        <begin position="72"/>
        <end position="89"/>
    </location>
</feature>
<keyword evidence="2" id="KW-0614">Plasmid</keyword>
<name>A0A060I730_RHIET</name>
<gene>
    <name evidence="2" type="ORF">IE4771_PA00043</name>
</gene>
<geneLocation type="plasmid" evidence="2 3">
    <name>pRetIE4771a</name>
</geneLocation>
<sequence length="188" mass="20416">MASPWKFLARLISPGRQQKRESGSNEKVTPEALPISGPTEAPAEESGNGADRPVSEELPRHGQAAAISAEPVHSDEAKNGARDKVERGAAKIGQAANQALSGGTGIDVTAAHDDTTQIRRTVKVAPRKQRRRSKEAVAVANVSPVSQIAHIAEEIRLDEEIRVLRGQLARKLTLQNAQLRKMLERFER</sequence>